<reference evidence="2 3" key="1">
    <citation type="submission" date="2023-03" db="EMBL/GenBank/DDBJ databases">
        <title>High recombination rates correlate with genetic variation in Cardiocondyla obscurior ants.</title>
        <authorList>
            <person name="Errbii M."/>
        </authorList>
    </citation>
    <scope>NUCLEOTIDE SEQUENCE [LARGE SCALE GENOMIC DNA]</scope>
    <source>
        <strain evidence="2">Alpha-2009</strain>
        <tissue evidence="2">Whole body</tissue>
    </source>
</reference>
<organism evidence="2 3">
    <name type="scientific">Cardiocondyla obscurior</name>
    <dbReference type="NCBI Taxonomy" id="286306"/>
    <lineage>
        <taxon>Eukaryota</taxon>
        <taxon>Metazoa</taxon>
        <taxon>Ecdysozoa</taxon>
        <taxon>Arthropoda</taxon>
        <taxon>Hexapoda</taxon>
        <taxon>Insecta</taxon>
        <taxon>Pterygota</taxon>
        <taxon>Neoptera</taxon>
        <taxon>Endopterygota</taxon>
        <taxon>Hymenoptera</taxon>
        <taxon>Apocrita</taxon>
        <taxon>Aculeata</taxon>
        <taxon>Formicoidea</taxon>
        <taxon>Formicidae</taxon>
        <taxon>Myrmicinae</taxon>
        <taxon>Cardiocondyla</taxon>
    </lineage>
</organism>
<dbReference type="Proteomes" id="UP001430953">
    <property type="component" value="Unassembled WGS sequence"/>
</dbReference>
<dbReference type="EMBL" id="JADYXP020000010">
    <property type="protein sequence ID" value="KAL0115854.1"/>
    <property type="molecule type" value="Genomic_DNA"/>
</dbReference>
<evidence type="ECO:0000256" key="1">
    <source>
        <dbReference type="SAM" id="MobiDB-lite"/>
    </source>
</evidence>
<gene>
    <name evidence="2" type="ORF">PUN28_011020</name>
</gene>
<dbReference type="AlphaFoldDB" id="A0AAW2FIR7"/>
<accession>A0AAW2FIR7</accession>
<comment type="caution">
    <text evidence="2">The sequence shown here is derived from an EMBL/GenBank/DDBJ whole genome shotgun (WGS) entry which is preliminary data.</text>
</comment>
<proteinExistence type="predicted"/>
<feature type="compositionally biased region" description="Acidic residues" evidence="1">
    <location>
        <begin position="1"/>
        <end position="10"/>
    </location>
</feature>
<sequence>MIEQGVEVDSEGGSRGSGERVSSGTSGHPSSSRLPPQSCRAFEIILCRSPMHAKSLRTKINKTRGPIINSNDLYSRSLLNPIWKRYTIFAKSPDLSFSLSYSLFLRTRDTTNKLDQTDSR</sequence>
<feature type="region of interest" description="Disordered" evidence="1">
    <location>
        <begin position="1"/>
        <end position="36"/>
    </location>
</feature>
<protein>
    <submittedName>
        <fullName evidence="2">Uncharacterized protein</fullName>
    </submittedName>
</protein>
<feature type="compositionally biased region" description="Low complexity" evidence="1">
    <location>
        <begin position="19"/>
        <end position="32"/>
    </location>
</feature>
<name>A0AAW2FIR7_9HYME</name>
<evidence type="ECO:0000313" key="3">
    <source>
        <dbReference type="Proteomes" id="UP001430953"/>
    </source>
</evidence>
<evidence type="ECO:0000313" key="2">
    <source>
        <dbReference type="EMBL" id="KAL0115854.1"/>
    </source>
</evidence>
<keyword evidence="3" id="KW-1185">Reference proteome</keyword>